<dbReference type="Proteomes" id="UP001221413">
    <property type="component" value="Unassembled WGS sequence"/>
</dbReference>
<protein>
    <submittedName>
        <fullName evidence="1">Uncharacterized protein</fullName>
    </submittedName>
</protein>
<gene>
    <name evidence="1" type="ORF">Dda_1550</name>
</gene>
<organism evidence="1 2">
    <name type="scientific">Drechslerella dactyloides</name>
    <name type="common">Nematode-trapping fungus</name>
    <name type="synonym">Arthrobotrys dactyloides</name>
    <dbReference type="NCBI Taxonomy" id="74499"/>
    <lineage>
        <taxon>Eukaryota</taxon>
        <taxon>Fungi</taxon>
        <taxon>Dikarya</taxon>
        <taxon>Ascomycota</taxon>
        <taxon>Pezizomycotina</taxon>
        <taxon>Orbiliomycetes</taxon>
        <taxon>Orbiliales</taxon>
        <taxon>Orbiliaceae</taxon>
        <taxon>Drechslerella</taxon>
    </lineage>
</organism>
<sequence length="368" mass="41460">MPRRGLFQRARLAGLFEPPERHQYYQLNSPTTHSTIPSHPMDAEQVFSAPQVFPVNIEPEYDAPGFAPEATTPTTINIPEIDAARAWAHEDTLELQEQPVDRIYAPAYTHPILNTAPAWNFDPLPEWDTGEGRFHRFFNHLFRRREHNPVDFYSPPPKTLSWSEVRAAMPDQPEPEDPAIDAQFWESTRFRIGLRPLSWSRRFPRAAPPAIAATAPILINTPNGPVFMHPPAGPPPNVAAAAPYVMQTPEGPAFTQNHPFFHPPPRPAGQLAPLPSMADHPLQQWNDKHTAAVALLAGLKLMWNAASSAWEVMSMAWDQTVKDNMKIRDDYNQHMAALARYGYYVPGQPLYPPPESQFYTPTPPGAWV</sequence>
<dbReference type="EMBL" id="JAQGDS010000002">
    <property type="protein sequence ID" value="KAJ6262992.1"/>
    <property type="molecule type" value="Genomic_DNA"/>
</dbReference>
<evidence type="ECO:0000313" key="2">
    <source>
        <dbReference type="Proteomes" id="UP001221413"/>
    </source>
</evidence>
<comment type="caution">
    <text evidence="1">The sequence shown here is derived from an EMBL/GenBank/DDBJ whole genome shotgun (WGS) entry which is preliminary data.</text>
</comment>
<reference evidence="1" key="1">
    <citation type="submission" date="2023-01" db="EMBL/GenBank/DDBJ databases">
        <title>The chitinases involved in constricting ring structure development in the nematode-trapping fungus Drechslerella dactyloides.</title>
        <authorList>
            <person name="Wang R."/>
            <person name="Zhang L."/>
            <person name="Tang P."/>
            <person name="Li S."/>
            <person name="Liang L."/>
        </authorList>
    </citation>
    <scope>NUCLEOTIDE SEQUENCE</scope>
    <source>
        <strain evidence="1">YMF1.00031</strain>
    </source>
</reference>
<name>A0AAD6J6C7_DREDA</name>
<proteinExistence type="predicted"/>
<dbReference type="AlphaFoldDB" id="A0AAD6J6C7"/>
<evidence type="ECO:0000313" key="1">
    <source>
        <dbReference type="EMBL" id="KAJ6262992.1"/>
    </source>
</evidence>
<keyword evidence="2" id="KW-1185">Reference proteome</keyword>
<accession>A0AAD6J6C7</accession>